<dbReference type="EMBL" id="CP020918">
    <property type="protein sequence ID" value="AWG22458.1"/>
    <property type="molecule type" value="Genomic_DNA"/>
</dbReference>
<evidence type="ECO:0000256" key="6">
    <source>
        <dbReference type="ARBA" id="ARBA00024207"/>
    </source>
</evidence>
<gene>
    <name evidence="7" type="ORF">FFWV33_13455</name>
</gene>
<keyword evidence="3" id="KW-0540">Nuclease</keyword>
<proteinExistence type="inferred from homology"/>
<keyword evidence="8" id="KW-1185">Reference proteome</keyword>
<keyword evidence="2" id="KW-1277">Toxin-antitoxin system</keyword>
<dbReference type="GO" id="GO:0016787">
    <property type="term" value="F:hydrolase activity"/>
    <property type="evidence" value="ECO:0007669"/>
    <property type="project" value="UniProtKB-KW"/>
</dbReference>
<keyword evidence="4" id="KW-0547">Nucleotide-binding</keyword>
<keyword evidence="5" id="KW-0378">Hydrolase</keyword>
<comment type="similarity">
    <text evidence="6">Belongs to the HepT RNase toxin family.</text>
</comment>
<evidence type="ECO:0000313" key="7">
    <source>
        <dbReference type="EMBL" id="AWG22458.1"/>
    </source>
</evidence>
<dbReference type="InterPro" id="IPR008201">
    <property type="entry name" value="HepT-like"/>
</dbReference>
<dbReference type="PANTHER" id="PTHR34139">
    <property type="entry name" value="UPF0331 PROTEIN MJ0127"/>
    <property type="match status" value="1"/>
</dbReference>
<accession>A0A2S1LFH4</accession>
<keyword evidence="1" id="KW-0597">Phosphoprotein</keyword>
<dbReference type="RefSeq" id="WP_108741384.1">
    <property type="nucleotide sequence ID" value="NZ_CP020918.1"/>
</dbReference>
<evidence type="ECO:0008006" key="9">
    <source>
        <dbReference type="Google" id="ProtNLM"/>
    </source>
</evidence>
<reference evidence="7 8" key="1">
    <citation type="submission" date="2017-04" db="EMBL/GenBank/DDBJ databases">
        <title>Compelte genome sequence of WV33.</title>
        <authorList>
            <person name="Lee P.C."/>
        </authorList>
    </citation>
    <scope>NUCLEOTIDE SEQUENCE [LARGE SCALE GENOMIC DNA]</scope>
    <source>
        <strain evidence="7 8">WV33</strain>
    </source>
</reference>
<name>A0A2S1LFH4_9FLAO</name>
<dbReference type="Gene3D" id="1.20.120.580">
    <property type="entry name" value="bsu32300-like"/>
    <property type="match status" value="1"/>
</dbReference>
<dbReference type="InterPro" id="IPR037038">
    <property type="entry name" value="HepT-like_sf"/>
</dbReference>
<sequence length="111" mass="12989">MMEKSKKYLSDILMAIDLITDFMIGVEDFEAYEKDFKTQSAVERQLVIIGEALNKLRQLETKILIENDKQIISLRNRLVHAYDSIDNAIVWAIVKRHLEKLRIEIEAINNI</sequence>
<dbReference type="GO" id="GO:0110001">
    <property type="term" value="C:toxin-antitoxin complex"/>
    <property type="evidence" value="ECO:0007669"/>
    <property type="project" value="InterPro"/>
</dbReference>
<protein>
    <recommendedName>
        <fullName evidence="9">Antitoxin</fullName>
    </recommendedName>
</protein>
<dbReference type="PANTHER" id="PTHR34139:SF1">
    <property type="entry name" value="RNASE MJ1380-RELATED"/>
    <property type="match status" value="1"/>
</dbReference>
<evidence type="ECO:0000256" key="1">
    <source>
        <dbReference type="ARBA" id="ARBA00022553"/>
    </source>
</evidence>
<evidence type="ECO:0000256" key="3">
    <source>
        <dbReference type="ARBA" id="ARBA00022722"/>
    </source>
</evidence>
<evidence type="ECO:0000256" key="5">
    <source>
        <dbReference type="ARBA" id="ARBA00022801"/>
    </source>
</evidence>
<evidence type="ECO:0000256" key="4">
    <source>
        <dbReference type="ARBA" id="ARBA00022741"/>
    </source>
</evidence>
<evidence type="ECO:0000256" key="2">
    <source>
        <dbReference type="ARBA" id="ARBA00022649"/>
    </source>
</evidence>
<dbReference type="GO" id="GO:0004540">
    <property type="term" value="F:RNA nuclease activity"/>
    <property type="evidence" value="ECO:0007669"/>
    <property type="project" value="InterPro"/>
</dbReference>
<dbReference type="OrthoDB" id="955324at2"/>
<dbReference type="AlphaFoldDB" id="A0A2S1LFH4"/>
<dbReference type="GO" id="GO:0000166">
    <property type="term" value="F:nucleotide binding"/>
    <property type="evidence" value="ECO:0007669"/>
    <property type="project" value="UniProtKB-KW"/>
</dbReference>
<evidence type="ECO:0000313" key="8">
    <source>
        <dbReference type="Proteomes" id="UP000244527"/>
    </source>
</evidence>
<dbReference type="KEGG" id="ffa:FFWV33_13455"/>
<organism evidence="7 8">
    <name type="scientific">Flavobacterium faecale</name>
    <dbReference type="NCBI Taxonomy" id="1355330"/>
    <lineage>
        <taxon>Bacteria</taxon>
        <taxon>Pseudomonadati</taxon>
        <taxon>Bacteroidota</taxon>
        <taxon>Flavobacteriia</taxon>
        <taxon>Flavobacteriales</taxon>
        <taxon>Flavobacteriaceae</taxon>
        <taxon>Flavobacterium</taxon>
    </lineage>
</organism>
<dbReference type="Proteomes" id="UP000244527">
    <property type="component" value="Chromosome"/>
</dbReference>
<dbReference type="InterPro" id="IPR051813">
    <property type="entry name" value="HepT_RNase_toxin"/>
</dbReference>
<dbReference type="Pfam" id="PF01934">
    <property type="entry name" value="HepT-like"/>
    <property type="match status" value="1"/>
</dbReference>